<dbReference type="InterPro" id="IPR036271">
    <property type="entry name" value="Tet_transcr_reg_TetR-rel_C_sf"/>
</dbReference>
<dbReference type="Gene3D" id="1.10.10.60">
    <property type="entry name" value="Homeodomain-like"/>
    <property type="match status" value="1"/>
</dbReference>
<dbReference type="InterPro" id="IPR001647">
    <property type="entry name" value="HTH_TetR"/>
</dbReference>
<dbReference type="Proteomes" id="UP000665020">
    <property type="component" value="Chromosome"/>
</dbReference>
<dbReference type="SUPFAM" id="SSF46689">
    <property type="entry name" value="Homeodomain-like"/>
    <property type="match status" value="1"/>
</dbReference>
<keyword evidence="1 2" id="KW-0238">DNA-binding</keyword>
<reference evidence="4" key="1">
    <citation type="submission" date="2019-12" db="EMBL/GenBank/DDBJ databases">
        <authorList>
            <person name="zhang j."/>
            <person name="sun C.M."/>
        </authorList>
    </citation>
    <scope>NUCLEOTIDE SEQUENCE</scope>
    <source>
        <strain evidence="4">NS-1</strain>
    </source>
</reference>
<dbReference type="GO" id="GO:0006355">
    <property type="term" value="P:regulation of DNA-templated transcription"/>
    <property type="evidence" value="ECO:0007669"/>
    <property type="project" value="UniProtKB-ARBA"/>
</dbReference>
<dbReference type="Gene3D" id="1.10.357.10">
    <property type="entry name" value="Tetracycline Repressor, domain 2"/>
    <property type="match status" value="1"/>
</dbReference>
<dbReference type="PROSITE" id="PS50977">
    <property type="entry name" value="HTH_TETR_2"/>
    <property type="match status" value="1"/>
</dbReference>
<evidence type="ECO:0000259" key="3">
    <source>
        <dbReference type="PROSITE" id="PS50977"/>
    </source>
</evidence>
<feature type="DNA-binding region" description="H-T-H motif" evidence="2">
    <location>
        <begin position="46"/>
        <end position="65"/>
    </location>
</feature>
<gene>
    <name evidence="4" type="ORF">GM661_06135</name>
</gene>
<accession>A0A8A7K812</accession>
<dbReference type="GO" id="GO:0003677">
    <property type="term" value="F:DNA binding"/>
    <property type="evidence" value="ECO:0007669"/>
    <property type="project" value="UniProtKB-UniRule"/>
</dbReference>
<evidence type="ECO:0000313" key="4">
    <source>
        <dbReference type="EMBL" id="QTL97591.1"/>
    </source>
</evidence>
<dbReference type="InterPro" id="IPR050109">
    <property type="entry name" value="HTH-type_TetR-like_transc_reg"/>
</dbReference>
<organism evidence="4 5">
    <name type="scientific">Iocasia fonsfrigidae</name>
    <dbReference type="NCBI Taxonomy" id="2682810"/>
    <lineage>
        <taxon>Bacteria</taxon>
        <taxon>Bacillati</taxon>
        <taxon>Bacillota</taxon>
        <taxon>Clostridia</taxon>
        <taxon>Halanaerobiales</taxon>
        <taxon>Halanaerobiaceae</taxon>
        <taxon>Iocasia</taxon>
    </lineage>
</organism>
<dbReference type="InterPro" id="IPR009057">
    <property type="entry name" value="Homeodomain-like_sf"/>
</dbReference>
<proteinExistence type="predicted"/>
<dbReference type="EMBL" id="CP046640">
    <property type="protein sequence ID" value="QTL97591.1"/>
    <property type="molecule type" value="Genomic_DNA"/>
</dbReference>
<evidence type="ECO:0000256" key="1">
    <source>
        <dbReference type="ARBA" id="ARBA00023125"/>
    </source>
</evidence>
<evidence type="ECO:0000313" key="5">
    <source>
        <dbReference type="Proteomes" id="UP000665020"/>
    </source>
</evidence>
<dbReference type="PANTHER" id="PTHR30328:SF54">
    <property type="entry name" value="HTH-TYPE TRANSCRIPTIONAL REPRESSOR SCO4008"/>
    <property type="match status" value="1"/>
</dbReference>
<protein>
    <submittedName>
        <fullName evidence="4">TetR family transcriptional regulator</fullName>
    </submittedName>
</protein>
<dbReference type="PANTHER" id="PTHR30328">
    <property type="entry name" value="TRANSCRIPTIONAL REPRESSOR"/>
    <property type="match status" value="1"/>
</dbReference>
<dbReference type="RefSeq" id="WP_230869214.1">
    <property type="nucleotide sequence ID" value="NZ_CP046640.1"/>
</dbReference>
<dbReference type="AlphaFoldDB" id="A0A8A7K812"/>
<keyword evidence="5" id="KW-1185">Reference proteome</keyword>
<dbReference type="SUPFAM" id="SSF48498">
    <property type="entry name" value="Tetracyclin repressor-like, C-terminal domain"/>
    <property type="match status" value="1"/>
</dbReference>
<evidence type="ECO:0000256" key="2">
    <source>
        <dbReference type="PROSITE-ProRule" id="PRU00335"/>
    </source>
</evidence>
<name>A0A8A7K812_9FIRM</name>
<sequence>MKMNFCSAVFAEEGKIIMGGKTNRERERILAKARDLFFSYGYSKITMDELAAELKMSKKTIYNIFASKRDLLDEVIRNHFKDIKEEIETQLNKEMSFQGMLKRLLLIINQKTSLINIRALDDIKKNSPDSWKMINKYRESFLQTRLKEIFQKGIKEGVIKEGIPLELIVLVTMNLIRNITPPELMGFPYSFDQVLEMIIEIIIEGIIVREE</sequence>
<dbReference type="Pfam" id="PF00440">
    <property type="entry name" value="TetR_N"/>
    <property type="match status" value="1"/>
</dbReference>
<feature type="domain" description="HTH tetR-type" evidence="3">
    <location>
        <begin position="23"/>
        <end position="83"/>
    </location>
</feature>
<dbReference type="KEGG" id="ifn:GM661_06135"/>
<dbReference type="PRINTS" id="PR00455">
    <property type="entry name" value="HTHTETR"/>
</dbReference>